<keyword evidence="3 8" id="KW-0509">mRNA transport</keyword>
<comment type="subcellular location">
    <subcellularLocation>
        <location evidence="1">Nucleus</location>
        <location evidence="1">Nuclear pore complex</location>
    </subcellularLocation>
</comment>
<dbReference type="EMBL" id="JBEVYD010000003">
    <property type="protein sequence ID" value="KAL3234384.1"/>
    <property type="molecule type" value="Genomic_DNA"/>
</dbReference>
<evidence type="ECO:0000256" key="4">
    <source>
        <dbReference type="ARBA" id="ARBA00022927"/>
    </source>
</evidence>
<dbReference type="Proteomes" id="UP001623330">
    <property type="component" value="Unassembled WGS sequence"/>
</dbReference>
<dbReference type="PANTHER" id="PTHR21527">
    <property type="entry name" value="NUCLEOPORIN NUP35"/>
    <property type="match status" value="1"/>
</dbReference>
<evidence type="ECO:0000256" key="2">
    <source>
        <dbReference type="ARBA" id="ARBA00022448"/>
    </source>
</evidence>
<gene>
    <name evidence="10" type="ORF">RNJ44_03146</name>
</gene>
<evidence type="ECO:0000256" key="6">
    <source>
        <dbReference type="ARBA" id="ARBA00023132"/>
    </source>
</evidence>
<evidence type="ECO:0000256" key="7">
    <source>
        <dbReference type="ARBA" id="ARBA00023242"/>
    </source>
</evidence>
<dbReference type="PROSITE" id="PS51472">
    <property type="entry name" value="RRM_NUP35"/>
    <property type="match status" value="1"/>
</dbReference>
<evidence type="ECO:0000256" key="1">
    <source>
        <dbReference type="ARBA" id="ARBA00004567"/>
    </source>
</evidence>
<feature type="domain" description="RRM Nup35-type" evidence="9">
    <location>
        <begin position="177"/>
        <end position="277"/>
    </location>
</feature>
<evidence type="ECO:0000313" key="10">
    <source>
        <dbReference type="EMBL" id="KAL3234384.1"/>
    </source>
</evidence>
<dbReference type="InterPro" id="IPR035979">
    <property type="entry name" value="RBD_domain_sf"/>
</dbReference>
<dbReference type="Pfam" id="PF05172">
    <property type="entry name" value="RRM_Nup35"/>
    <property type="match status" value="1"/>
</dbReference>
<evidence type="ECO:0000313" key="11">
    <source>
        <dbReference type="Proteomes" id="UP001623330"/>
    </source>
</evidence>
<dbReference type="PANTHER" id="PTHR21527:SF6">
    <property type="entry name" value="NUCLEOPORIN NUP35"/>
    <property type="match status" value="1"/>
</dbReference>
<keyword evidence="4" id="KW-0653">Protein transport</keyword>
<evidence type="ECO:0000259" key="9">
    <source>
        <dbReference type="PROSITE" id="PS51472"/>
    </source>
</evidence>
<evidence type="ECO:0000256" key="5">
    <source>
        <dbReference type="ARBA" id="ARBA00023010"/>
    </source>
</evidence>
<keyword evidence="11" id="KW-1185">Reference proteome</keyword>
<accession>A0ABR4NYY6</accession>
<protein>
    <submittedName>
        <fullName evidence="10">Nucleoporin ASM4</fullName>
    </submittedName>
</protein>
<evidence type="ECO:0000256" key="8">
    <source>
        <dbReference type="PROSITE-ProRule" id="PRU00804"/>
    </source>
</evidence>
<name>A0ABR4NYY6_9SACH</name>
<reference evidence="10 11" key="1">
    <citation type="submission" date="2024-05" db="EMBL/GenBank/DDBJ databases">
        <title>Long read based assembly of the Candida bracarensis genome reveals expanded adhesin content.</title>
        <authorList>
            <person name="Marcet-Houben M."/>
            <person name="Ksiezopolska E."/>
            <person name="Gabaldon T."/>
        </authorList>
    </citation>
    <scope>NUCLEOTIDE SEQUENCE [LARGE SCALE GENOMIC DNA]</scope>
    <source>
        <strain evidence="10 11">CBM6</strain>
    </source>
</reference>
<proteinExistence type="predicted"/>
<keyword evidence="5" id="KW-0811">Translocation</keyword>
<dbReference type="InterPro" id="IPR012677">
    <property type="entry name" value="Nucleotide-bd_a/b_plait_sf"/>
</dbReference>
<keyword evidence="6 8" id="KW-0906">Nuclear pore complex</keyword>
<comment type="caution">
    <text evidence="10">The sequence shown here is derived from an EMBL/GenBank/DDBJ whole genome shotgun (WGS) entry which is preliminary data.</text>
</comment>
<dbReference type="Gene3D" id="3.30.70.330">
    <property type="match status" value="1"/>
</dbReference>
<sequence>MIGSSSNLFGNSTMGHNNVYMNNQNNTGSNTSISNATEEPLWLQDVARRPVPNEVIKREVKPSVSPTAQSSDNNNSVGFNTLTFGAKKNMGLLGSSTNLPGMLNGDHVNSILMDTSGAPPMVSITDWRRQEGLTNMRNITSAGSDIRTIGTPDNVHSESNLFENTRSMSSNSSIDSDTEENAVIVFGYQETITKQILAYFAQFGEVREDIDTELGDDSSKRYSRRVVEPIEREHGENWTKLTYADREGYLRALKENGTIYCGSVIGCAPYKRDKVKQLSPITKSKTNVLDSKESVSTPLSSLHTPVSSSYSIPDVIPTKSTFSAQKSLFQSKEEQINTMLDKAKSTNNKRKLSIRDGSSLFLKNNDKLYSVLDEQPTKKRVIKRDGSLTYRISNWLFGWNDL</sequence>
<dbReference type="SUPFAM" id="SSF54928">
    <property type="entry name" value="RNA-binding domain, RBD"/>
    <property type="match status" value="1"/>
</dbReference>
<dbReference type="CDD" id="cd12721">
    <property type="entry name" value="RRM_Nup53p_fungi"/>
    <property type="match status" value="1"/>
</dbReference>
<keyword evidence="7 8" id="KW-0539">Nucleus</keyword>
<evidence type="ECO:0000256" key="3">
    <source>
        <dbReference type="ARBA" id="ARBA00022816"/>
    </source>
</evidence>
<dbReference type="InterPro" id="IPR007846">
    <property type="entry name" value="RRM_NUP35_dom"/>
</dbReference>
<keyword evidence="2 8" id="KW-0813">Transport</keyword>
<organism evidence="10 11">
    <name type="scientific">Nakaseomyces bracarensis</name>
    <dbReference type="NCBI Taxonomy" id="273131"/>
    <lineage>
        <taxon>Eukaryota</taxon>
        <taxon>Fungi</taxon>
        <taxon>Dikarya</taxon>
        <taxon>Ascomycota</taxon>
        <taxon>Saccharomycotina</taxon>
        <taxon>Saccharomycetes</taxon>
        <taxon>Saccharomycetales</taxon>
        <taxon>Saccharomycetaceae</taxon>
        <taxon>Nakaseomyces</taxon>
    </lineage>
</organism>